<reference evidence="2" key="2">
    <citation type="submission" date="2015-06" db="UniProtKB">
        <authorList>
            <consortium name="EnsemblPlants"/>
        </authorList>
    </citation>
    <scope>IDENTIFICATION</scope>
</reference>
<organism evidence="2 3">
    <name type="scientific">Oryza rufipogon</name>
    <name type="common">Brownbeard rice</name>
    <name type="synonym">Asian wild rice</name>
    <dbReference type="NCBI Taxonomy" id="4529"/>
    <lineage>
        <taxon>Eukaryota</taxon>
        <taxon>Viridiplantae</taxon>
        <taxon>Streptophyta</taxon>
        <taxon>Embryophyta</taxon>
        <taxon>Tracheophyta</taxon>
        <taxon>Spermatophyta</taxon>
        <taxon>Magnoliopsida</taxon>
        <taxon>Liliopsida</taxon>
        <taxon>Poales</taxon>
        <taxon>Poaceae</taxon>
        <taxon>BOP clade</taxon>
        <taxon>Oryzoideae</taxon>
        <taxon>Oryzeae</taxon>
        <taxon>Oryzinae</taxon>
        <taxon>Oryza</taxon>
    </lineage>
</organism>
<dbReference type="AlphaFoldDB" id="A0A0E0N0E4"/>
<evidence type="ECO:0000313" key="3">
    <source>
        <dbReference type="Proteomes" id="UP000008022"/>
    </source>
</evidence>
<keyword evidence="3" id="KW-1185">Reference proteome</keyword>
<feature type="compositionally biased region" description="Low complexity" evidence="1">
    <location>
        <begin position="13"/>
        <end position="22"/>
    </location>
</feature>
<accession>A0A0E0N0E4</accession>
<proteinExistence type="predicted"/>
<name>A0A0E0N0E4_ORYRU</name>
<dbReference type="Gramene" id="ORUFI01G28600.2">
    <property type="protein sequence ID" value="ORUFI01G28600.2"/>
    <property type="gene ID" value="ORUFI01G28600"/>
</dbReference>
<protein>
    <submittedName>
        <fullName evidence="2">Uncharacterized protein</fullName>
    </submittedName>
</protein>
<sequence length="67" mass="7780">MNREVKTGEKLPSNSQSLNLLNGHVPMIHLKTIDQGSPRKRKKNRKKDDLEGAKDCKIDRKVTYTYR</sequence>
<evidence type="ECO:0000313" key="2">
    <source>
        <dbReference type="EnsemblPlants" id="ORUFI01G28600.2"/>
    </source>
</evidence>
<dbReference type="HOGENOM" id="CLU_2816910_0_0_1"/>
<dbReference type="EnsemblPlants" id="ORUFI01G28600.2">
    <property type="protein sequence ID" value="ORUFI01G28600.2"/>
    <property type="gene ID" value="ORUFI01G28600"/>
</dbReference>
<dbReference type="Proteomes" id="UP000008022">
    <property type="component" value="Unassembled WGS sequence"/>
</dbReference>
<evidence type="ECO:0000256" key="1">
    <source>
        <dbReference type="SAM" id="MobiDB-lite"/>
    </source>
</evidence>
<reference evidence="3" key="1">
    <citation type="submission" date="2013-06" db="EMBL/GenBank/DDBJ databases">
        <authorList>
            <person name="Zhao Q."/>
        </authorList>
    </citation>
    <scope>NUCLEOTIDE SEQUENCE</scope>
    <source>
        <strain evidence="3">cv. W1943</strain>
    </source>
</reference>
<feature type="region of interest" description="Disordered" evidence="1">
    <location>
        <begin position="1"/>
        <end position="52"/>
    </location>
</feature>